<protein>
    <submittedName>
        <fullName evidence="1">Uncharacterized protein</fullName>
    </submittedName>
</protein>
<evidence type="ECO:0000313" key="2">
    <source>
        <dbReference type="Proteomes" id="UP001314170"/>
    </source>
</evidence>
<dbReference type="Proteomes" id="UP001314170">
    <property type="component" value="Unassembled WGS sequence"/>
</dbReference>
<proteinExistence type="predicted"/>
<organism evidence="1 2">
    <name type="scientific">Dovyalis caffra</name>
    <dbReference type="NCBI Taxonomy" id="77055"/>
    <lineage>
        <taxon>Eukaryota</taxon>
        <taxon>Viridiplantae</taxon>
        <taxon>Streptophyta</taxon>
        <taxon>Embryophyta</taxon>
        <taxon>Tracheophyta</taxon>
        <taxon>Spermatophyta</taxon>
        <taxon>Magnoliopsida</taxon>
        <taxon>eudicotyledons</taxon>
        <taxon>Gunneridae</taxon>
        <taxon>Pentapetalae</taxon>
        <taxon>rosids</taxon>
        <taxon>fabids</taxon>
        <taxon>Malpighiales</taxon>
        <taxon>Salicaceae</taxon>
        <taxon>Flacourtieae</taxon>
        <taxon>Dovyalis</taxon>
    </lineage>
</organism>
<evidence type="ECO:0000313" key="1">
    <source>
        <dbReference type="EMBL" id="CAK7334585.1"/>
    </source>
</evidence>
<gene>
    <name evidence="1" type="ORF">DCAF_LOCUS9995</name>
</gene>
<name>A0AAV1RE01_9ROSI</name>
<keyword evidence="2" id="KW-1185">Reference proteome</keyword>
<reference evidence="1 2" key="1">
    <citation type="submission" date="2024-01" db="EMBL/GenBank/DDBJ databases">
        <authorList>
            <person name="Waweru B."/>
        </authorList>
    </citation>
    <scope>NUCLEOTIDE SEQUENCE [LARGE SCALE GENOMIC DNA]</scope>
</reference>
<sequence length="82" mass="9888">MNASKALKSIRHQDFKKGRFCTVRTKEKQTEMMKMHKKQIQWNLQKLIQREEEKNSSKYIKEVIITHNTQQKIRCAVVSRIQ</sequence>
<comment type="caution">
    <text evidence="1">The sequence shown here is derived from an EMBL/GenBank/DDBJ whole genome shotgun (WGS) entry which is preliminary data.</text>
</comment>
<dbReference type="EMBL" id="CAWUPB010000950">
    <property type="protein sequence ID" value="CAK7334585.1"/>
    <property type="molecule type" value="Genomic_DNA"/>
</dbReference>
<accession>A0AAV1RE01</accession>
<dbReference type="AlphaFoldDB" id="A0AAV1RE01"/>